<keyword evidence="2" id="KW-0472">Membrane</keyword>
<dbReference type="RefSeq" id="WP_259505097.1">
    <property type="nucleotide sequence ID" value="NZ_JANLCM010000001.1"/>
</dbReference>
<feature type="chain" id="PRO_5046663401" evidence="3">
    <location>
        <begin position="34"/>
        <end position="353"/>
    </location>
</feature>
<evidence type="ECO:0000256" key="1">
    <source>
        <dbReference type="SAM" id="MobiDB-lite"/>
    </source>
</evidence>
<keyword evidence="2" id="KW-0812">Transmembrane</keyword>
<gene>
    <name evidence="4" type="ORF">N1027_03145</name>
</gene>
<dbReference type="EMBL" id="JANLCM010000001">
    <property type="protein sequence ID" value="MCS5717126.1"/>
    <property type="molecule type" value="Genomic_DNA"/>
</dbReference>
<name>A0ABT2GLX3_9MICO</name>
<feature type="transmembrane region" description="Helical" evidence="2">
    <location>
        <begin position="306"/>
        <end position="329"/>
    </location>
</feature>
<dbReference type="PROSITE" id="PS51318">
    <property type="entry name" value="TAT"/>
    <property type="match status" value="1"/>
</dbReference>
<keyword evidence="2" id="KW-1133">Transmembrane helix</keyword>
<evidence type="ECO:0000256" key="3">
    <source>
        <dbReference type="SAM" id="SignalP"/>
    </source>
</evidence>
<accession>A0ABT2GLX3</accession>
<keyword evidence="3" id="KW-0732">Signal</keyword>
<protein>
    <submittedName>
        <fullName evidence="4">DUF916 domain-containing protein</fullName>
    </submittedName>
</protein>
<organism evidence="4 5">
    <name type="scientific">Herbiconiux aconitum</name>
    <dbReference type="NCBI Taxonomy" id="2970913"/>
    <lineage>
        <taxon>Bacteria</taxon>
        <taxon>Bacillati</taxon>
        <taxon>Actinomycetota</taxon>
        <taxon>Actinomycetes</taxon>
        <taxon>Micrococcales</taxon>
        <taxon>Microbacteriaceae</taxon>
        <taxon>Herbiconiux</taxon>
    </lineage>
</organism>
<dbReference type="InterPro" id="IPR006311">
    <property type="entry name" value="TAT_signal"/>
</dbReference>
<feature type="region of interest" description="Disordered" evidence="1">
    <location>
        <begin position="34"/>
        <end position="53"/>
    </location>
</feature>
<sequence length="353" mass="36660">MLTGQFRRGLVRTGVALMAGLLIAGSAATSASAAEGDTTWSIAPSSESGADGRVSIRQTMDPGVGLTDHVAVTNYGAEEADLLVYASDGIVAPNGDFDLLSADEEAKDGGSWIGFTDPASGQKAVDVVELRVPGGATTIVEFQIDPPATATPGDHPAGVVAELAGADSAGVGFSARVGVRLHLRVTGELAPALTVKSQSATLDYAWSPFQPSRLRIETVVVNSGNVRLGLEPVVTTAGPFGLLPTSTEAEPVREVLPGQEVALTEEVEVWPLFWITGSLNIVPTIVGDDTVPADLTTTSTEFGIPAIPWLEAIAFVLLVGLVVLAIVLVRRRRVVQRRRFAAAVEAHVAALGQ</sequence>
<evidence type="ECO:0000313" key="4">
    <source>
        <dbReference type="EMBL" id="MCS5717126.1"/>
    </source>
</evidence>
<evidence type="ECO:0000256" key="2">
    <source>
        <dbReference type="SAM" id="Phobius"/>
    </source>
</evidence>
<evidence type="ECO:0000313" key="5">
    <source>
        <dbReference type="Proteomes" id="UP001165584"/>
    </source>
</evidence>
<keyword evidence="5" id="KW-1185">Reference proteome</keyword>
<dbReference type="Proteomes" id="UP001165584">
    <property type="component" value="Unassembled WGS sequence"/>
</dbReference>
<reference evidence="4" key="1">
    <citation type="submission" date="2022-08" db="EMBL/GenBank/DDBJ databases">
        <authorList>
            <person name="Deng Y."/>
            <person name="Han X.-F."/>
            <person name="Zhang Y.-Q."/>
        </authorList>
    </citation>
    <scope>NUCLEOTIDE SEQUENCE</scope>
    <source>
        <strain evidence="4">CPCC 205763</strain>
    </source>
</reference>
<feature type="signal peptide" evidence="3">
    <location>
        <begin position="1"/>
        <end position="33"/>
    </location>
</feature>
<comment type="caution">
    <text evidence="4">The sequence shown here is derived from an EMBL/GenBank/DDBJ whole genome shotgun (WGS) entry which is preliminary data.</text>
</comment>
<proteinExistence type="predicted"/>